<reference evidence="1" key="1">
    <citation type="submission" date="2020-03" db="EMBL/GenBank/DDBJ databases">
        <authorList>
            <person name="Weist P."/>
        </authorList>
    </citation>
    <scope>NUCLEOTIDE SEQUENCE</scope>
</reference>
<name>A0A9N7YXG5_PLEPL</name>
<gene>
    <name evidence="1" type="ORF">PLEPLA_LOCUS31249</name>
</gene>
<comment type="caution">
    <text evidence="1">The sequence shown here is derived from an EMBL/GenBank/DDBJ whole genome shotgun (WGS) entry which is preliminary data.</text>
</comment>
<accession>A0A9N7YXG5</accession>
<protein>
    <submittedName>
        <fullName evidence="1">Uncharacterized protein</fullName>
    </submittedName>
</protein>
<sequence length="188" mass="21332">MLEELLNTLIGKKKKPLQRDKADWLNGPELDGDNRNEAKISQIQIRPFWLLPMFMTYTANSLQGAIEMLPCVPVSSGPGCCQRLFVSTRPLGHMSHTRWATVKPLVLRSRCYVTELEQHLSSPLCESQAQGAALWLMGSPTAHRVNVSGHLKCRRPEQRQREELRRFYLCPGSAAESEMTCITFCFLT</sequence>
<dbReference type="EMBL" id="CADEAL010003124">
    <property type="protein sequence ID" value="CAB1443533.1"/>
    <property type="molecule type" value="Genomic_DNA"/>
</dbReference>
<proteinExistence type="predicted"/>
<evidence type="ECO:0000313" key="2">
    <source>
        <dbReference type="Proteomes" id="UP001153269"/>
    </source>
</evidence>
<dbReference type="AlphaFoldDB" id="A0A9N7YXG5"/>
<organism evidence="1 2">
    <name type="scientific">Pleuronectes platessa</name>
    <name type="common">European plaice</name>
    <dbReference type="NCBI Taxonomy" id="8262"/>
    <lineage>
        <taxon>Eukaryota</taxon>
        <taxon>Metazoa</taxon>
        <taxon>Chordata</taxon>
        <taxon>Craniata</taxon>
        <taxon>Vertebrata</taxon>
        <taxon>Euteleostomi</taxon>
        <taxon>Actinopterygii</taxon>
        <taxon>Neopterygii</taxon>
        <taxon>Teleostei</taxon>
        <taxon>Neoteleostei</taxon>
        <taxon>Acanthomorphata</taxon>
        <taxon>Carangaria</taxon>
        <taxon>Pleuronectiformes</taxon>
        <taxon>Pleuronectoidei</taxon>
        <taxon>Pleuronectidae</taxon>
        <taxon>Pleuronectes</taxon>
    </lineage>
</organism>
<keyword evidence="2" id="KW-1185">Reference proteome</keyword>
<evidence type="ECO:0000313" key="1">
    <source>
        <dbReference type="EMBL" id="CAB1443533.1"/>
    </source>
</evidence>
<dbReference type="Proteomes" id="UP001153269">
    <property type="component" value="Unassembled WGS sequence"/>
</dbReference>